<feature type="region of interest" description="Disordered" evidence="1">
    <location>
        <begin position="680"/>
        <end position="704"/>
    </location>
</feature>
<sequence length="1107" mass="120500">MSTRRRIIFHLVGWPVLVFLLIAAGQSRVEAIAAADPAGEVRSVPVYVQSRPVYSKPAPPKPKVVLPKLPTSVATSQAKNNKEGKADPNLVTQTVYGFLDFVTTIGNTVMIFTPQTKKAELVKPSSSVELTPTSSTEIASVLPTAVVEIATEKSTSISSSSSRQPKLISMEDSIPIIESSEYEPQIQVAATPANIGRTSSLDLEYVNLMSEALLQEQEQDHTAEGSFLSSVFEPLNAEPLPSVITPEVQVRTLVNVVTGEVKSSSDPPPTPSKGFTLKFSKASSVVALSSSKITPPKPKSQPKPSTQEPTGILNQIFDTQVTEGTTTVHETKIIGTYLGDQYARVLESSSTILPVITPSKPPPALPTTPKLKISKPQSLHIVEKSSSIVNIPVTPEPVVVVSHIPEVHTEKSISSSSDDFEDDDQFHDEHPDDIFAEPSSSIIVEPTPTASEEQTLYVLPQKEPKAELYVSPVPNNNAYSRQPQFFVDVSPAKSFDFIVTATPTRKQFRQLSGKPGTNRFSQRFSNTNSRGQPPQTSTESNELTAASQSVESSPEESSSRRSSPTRFRSRNRAGGRQSNEAEALPTVSVYSKTISATPSRRFSPSTRGRGGKFAANEKTFQEPVTFKTAQNARGFGASSTRQILPTSSSSIYRFKLNRPTGRWRFKPSPKPKVNIIKTKDEDELTTQASSNNQAATQPLLQQQPSGPVYLQNLAENGDIQNFEESRTESNELVQDGEPELLPQTIRVATITPTEFADLDKFLEIATIRSPYVFQAGNVKNTRYITLTKTFTKENIQPTQASVVEATLENILATRPPYEKILEGSSDVATLPVIALSGDQATPPLETVTQTFSTTQLMLKTSILPVLYDGVTTLYTLTQSYFITRLVTAHKTVPPIELFQFVPTKSLNEFNTALQEAGSENREHLLASESEADENDTNYEHILAPPDELTSVGSDFDPSSMDDKFPRAGPSGQAAKAKSLNPRPKSTDVAGSPQLPDLNGLTPEQVAILRYFNQAPTGNSFFPQGLLPSQPQFELTSSPVVVDTTATVVETKTLRILFGAKPTFTTLFQTKVVPTRMTSYVTSSVPVKPTAAIPNFFQPAPFPLAYVG</sequence>
<dbReference type="Proteomes" id="UP000708208">
    <property type="component" value="Unassembled WGS sequence"/>
</dbReference>
<feature type="compositionally biased region" description="Low complexity" evidence="1">
    <location>
        <begin position="691"/>
        <end position="704"/>
    </location>
</feature>
<feature type="compositionally biased region" description="Polar residues" evidence="1">
    <location>
        <begin position="518"/>
        <end position="546"/>
    </location>
</feature>
<evidence type="ECO:0000256" key="2">
    <source>
        <dbReference type="SAM" id="SignalP"/>
    </source>
</evidence>
<feature type="signal peptide" evidence="2">
    <location>
        <begin position="1"/>
        <end position="31"/>
    </location>
</feature>
<keyword evidence="2" id="KW-0732">Signal</keyword>
<name>A0A8J2PRQ9_9HEXA</name>
<dbReference type="AlphaFoldDB" id="A0A8J2PRQ9"/>
<evidence type="ECO:0000259" key="3">
    <source>
        <dbReference type="Pfam" id="PF15950"/>
    </source>
</evidence>
<dbReference type="OrthoDB" id="6430068at2759"/>
<accession>A0A8J2PRQ9</accession>
<evidence type="ECO:0000256" key="1">
    <source>
        <dbReference type="SAM" id="MobiDB-lite"/>
    </source>
</evidence>
<evidence type="ECO:0000313" key="5">
    <source>
        <dbReference type="Proteomes" id="UP000708208"/>
    </source>
</evidence>
<feature type="compositionally biased region" description="Low complexity" evidence="1">
    <location>
        <begin position="547"/>
        <end position="566"/>
    </location>
</feature>
<gene>
    <name evidence="4" type="ORF">AFUS01_LOCUS40891</name>
</gene>
<organism evidence="4 5">
    <name type="scientific">Allacma fusca</name>
    <dbReference type="NCBI Taxonomy" id="39272"/>
    <lineage>
        <taxon>Eukaryota</taxon>
        <taxon>Metazoa</taxon>
        <taxon>Ecdysozoa</taxon>
        <taxon>Arthropoda</taxon>
        <taxon>Hexapoda</taxon>
        <taxon>Collembola</taxon>
        <taxon>Symphypleona</taxon>
        <taxon>Sminthuridae</taxon>
        <taxon>Allacma</taxon>
    </lineage>
</organism>
<keyword evidence="5" id="KW-1185">Reference proteome</keyword>
<dbReference type="PANTHER" id="PTHR39072:SF3">
    <property type="entry name" value="RE48511P"/>
    <property type="match status" value="1"/>
</dbReference>
<evidence type="ECO:0000313" key="4">
    <source>
        <dbReference type="EMBL" id="CAG7831134.1"/>
    </source>
</evidence>
<feature type="domain" description="DUF4758" evidence="3">
    <location>
        <begin position="250"/>
        <end position="350"/>
    </location>
</feature>
<dbReference type="PANTHER" id="PTHR39072">
    <property type="entry name" value="RE48511P"/>
    <property type="match status" value="1"/>
</dbReference>
<dbReference type="InterPro" id="IPR031866">
    <property type="entry name" value="DUF4758"/>
</dbReference>
<feature type="region of interest" description="Disordered" evidence="1">
    <location>
        <begin position="944"/>
        <end position="997"/>
    </location>
</feature>
<comment type="caution">
    <text evidence="4">The sequence shown here is derived from an EMBL/GenBank/DDBJ whole genome shotgun (WGS) entry which is preliminary data.</text>
</comment>
<protein>
    <recommendedName>
        <fullName evidence="3">DUF4758 domain-containing protein</fullName>
    </recommendedName>
</protein>
<feature type="region of interest" description="Disordered" evidence="1">
    <location>
        <begin position="288"/>
        <end position="310"/>
    </location>
</feature>
<dbReference type="Pfam" id="PF15950">
    <property type="entry name" value="DUF4758"/>
    <property type="match status" value="1"/>
</dbReference>
<feature type="region of interest" description="Disordered" evidence="1">
    <location>
        <begin position="507"/>
        <end position="586"/>
    </location>
</feature>
<proteinExistence type="predicted"/>
<reference evidence="4" key="1">
    <citation type="submission" date="2021-06" db="EMBL/GenBank/DDBJ databases">
        <authorList>
            <person name="Hodson N. C."/>
            <person name="Mongue J. A."/>
            <person name="Jaron S. K."/>
        </authorList>
    </citation>
    <scope>NUCLEOTIDE SEQUENCE</scope>
</reference>
<dbReference type="EMBL" id="CAJVCH010558973">
    <property type="protein sequence ID" value="CAG7831134.1"/>
    <property type="molecule type" value="Genomic_DNA"/>
</dbReference>
<feature type="chain" id="PRO_5035246069" description="DUF4758 domain-containing protein" evidence="2">
    <location>
        <begin position="32"/>
        <end position="1107"/>
    </location>
</feature>